<reference evidence="1 2" key="1">
    <citation type="journal article" date="2016" name="Nat. Commun.">
        <title>Thousands of microbial genomes shed light on interconnected biogeochemical processes in an aquifer system.</title>
        <authorList>
            <person name="Anantharaman K."/>
            <person name="Brown C.T."/>
            <person name="Hug L.A."/>
            <person name="Sharon I."/>
            <person name="Castelle C.J."/>
            <person name="Probst A.J."/>
            <person name="Thomas B.C."/>
            <person name="Singh A."/>
            <person name="Wilkins M.J."/>
            <person name="Karaoz U."/>
            <person name="Brodie E.L."/>
            <person name="Williams K.H."/>
            <person name="Hubbard S.S."/>
            <person name="Banfield J.F."/>
        </authorList>
    </citation>
    <scope>NUCLEOTIDE SEQUENCE [LARGE SCALE GENOMIC DNA]</scope>
</reference>
<proteinExistence type="predicted"/>
<dbReference type="AlphaFoldDB" id="A0A1G2BU52"/>
<gene>
    <name evidence="1" type="ORF">A3H70_04990</name>
</gene>
<name>A0A1G2BU52_9BACT</name>
<organism evidence="1 2">
    <name type="scientific">Candidatus Komeilibacteria bacterium RIFCSPLOWO2_02_FULL_48_11</name>
    <dbReference type="NCBI Taxonomy" id="1798553"/>
    <lineage>
        <taxon>Bacteria</taxon>
        <taxon>Candidatus Komeiliibacteriota</taxon>
    </lineage>
</organism>
<dbReference type="EMBL" id="MHKO01000017">
    <property type="protein sequence ID" value="OGY92685.1"/>
    <property type="molecule type" value="Genomic_DNA"/>
</dbReference>
<dbReference type="Proteomes" id="UP000178109">
    <property type="component" value="Unassembled WGS sequence"/>
</dbReference>
<evidence type="ECO:0000313" key="2">
    <source>
        <dbReference type="Proteomes" id="UP000178109"/>
    </source>
</evidence>
<accession>A0A1G2BU52</accession>
<sequence length="106" mass="12251">MATKIIGRMMHYQYLAPAVRDGITCLRRFAVCVHGYGVMEYLPISLEGAKMVRGRMDISWWQWENIHELAAMEFRPVKAIVAGQEMTLDDFWKGVVSISEGEKKWN</sequence>
<evidence type="ECO:0000313" key="1">
    <source>
        <dbReference type="EMBL" id="OGY92685.1"/>
    </source>
</evidence>
<protein>
    <submittedName>
        <fullName evidence="1">Uncharacterized protein</fullName>
    </submittedName>
</protein>
<comment type="caution">
    <text evidence="1">The sequence shown here is derived from an EMBL/GenBank/DDBJ whole genome shotgun (WGS) entry which is preliminary data.</text>
</comment>